<dbReference type="AlphaFoldDB" id="A0A9N9GE81"/>
<feature type="region of interest" description="Disordered" evidence="1">
    <location>
        <begin position="218"/>
        <end position="266"/>
    </location>
</feature>
<comment type="caution">
    <text evidence="2">The sequence shown here is derived from an EMBL/GenBank/DDBJ whole genome shotgun (WGS) entry which is preliminary data.</text>
</comment>
<dbReference type="Proteomes" id="UP000789739">
    <property type="component" value="Unassembled WGS sequence"/>
</dbReference>
<protein>
    <submittedName>
        <fullName evidence="2">6976_t:CDS:1</fullName>
    </submittedName>
</protein>
<proteinExistence type="predicted"/>
<dbReference type="PROSITE" id="PS00018">
    <property type="entry name" value="EF_HAND_1"/>
    <property type="match status" value="1"/>
</dbReference>
<organism evidence="2 3">
    <name type="scientific">Paraglomus brasilianum</name>
    <dbReference type="NCBI Taxonomy" id="144538"/>
    <lineage>
        <taxon>Eukaryota</taxon>
        <taxon>Fungi</taxon>
        <taxon>Fungi incertae sedis</taxon>
        <taxon>Mucoromycota</taxon>
        <taxon>Glomeromycotina</taxon>
        <taxon>Glomeromycetes</taxon>
        <taxon>Paraglomerales</taxon>
        <taxon>Paraglomeraceae</taxon>
        <taxon>Paraglomus</taxon>
    </lineage>
</organism>
<reference evidence="2" key="1">
    <citation type="submission" date="2021-06" db="EMBL/GenBank/DDBJ databases">
        <authorList>
            <person name="Kallberg Y."/>
            <person name="Tangrot J."/>
            <person name="Rosling A."/>
        </authorList>
    </citation>
    <scope>NUCLEOTIDE SEQUENCE</scope>
    <source>
        <strain evidence="2">BR232B</strain>
    </source>
</reference>
<keyword evidence="3" id="KW-1185">Reference proteome</keyword>
<gene>
    <name evidence="2" type="ORF">PBRASI_LOCUS7391</name>
</gene>
<evidence type="ECO:0000256" key="1">
    <source>
        <dbReference type="SAM" id="MobiDB-lite"/>
    </source>
</evidence>
<accession>A0A9N9GE81</accession>
<evidence type="ECO:0000313" key="3">
    <source>
        <dbReference type="Proteomes" id="UP000789739"/>
    </source>
</evidence>
<sequence>MEATSVVGGGLLLVGQSDTTDSNSQLYTQTGGVIAIAAPFIETVTSYINEQIKINELGEVNEALNELRKKTQLFLKRYDKDENRAIDISELIDEREALAADLSKDKEENNSSQLNNIVLAIKTLEGEVINCRQGVGGKKVEVQNQERLFEENILFQKEDYQTIDLVEYFEERMEISPKGKEGQTGTVFNYKIDEEFKRENGRLQRINCAFGIAYRGNSPEHSLPADASGLGTGDGSDKAPPPPPNHNNSTKQKCDTCPKNKKGQKA</sequence>
<evidence type="ECO:0000313" key="2">
    <source>
        <dbReference type="EMBL" id="CAG8596145.1"/>
    </source>
</evidence>
<name>A0A9N9GE81_9GLOM</name>
<dbReference type="InterPro" id="IPR018247">
    <property type="entry name" value="EF_Hand_1_Ca_BS"/>
</dbReference>
<dbReference type="EMBL" id="CAJVPI010001126">
    <property type="protein sequence ID" value="CAG8596145.1"/>
    <property type="molecule type" value="Genomic_DNA"/>
</dbReference>